<dbReference type="RefSeq" id="WP_227422539.1">
    <property type="nucleotide sequence ID" value="NZ_CP071868.1"/>
</dbReference>
<evidence type="ECO:0000313" key="3">
    <source>
        <dbReference type="Proteomes" id="UP000663937"/>
    </source>
</evidence>
<dbReference type="AlphaFoldDB" id="A0A8A4ZBP6"/>
<accession>A0A8A4ZBP6</accession>
<gene>
    <name evidence="2" type="ORF">J4E96_13040</name>
</gene>
<keyword evidence="3" id="KW-1185">Reference proteome</keyword>
<evidence type="ECO:0000313" key="2">
    <source>
        <dbReference type="EMBL" id="QTE28303.1"/>
    </source>
</evidence>
<keyword evidence="1" id="KW-0812">Transmembrane</keyword>
<sequence>MSTQVVGFVASLVSLVLWWPQTATVWKFRHSPGELAGISRVGQVLLIASGLIWTTYAMLTDSIWLAVSVSTNIPLGLLTLAILSRAQWIACPAETPAMV</sequence>
<proteinExistence type="predicted"/>
<reference evidence="2" key="1">
    <citation type="submission" date="2021-03" db="EMBL/GenBank/DDBJ databases">
        <title>Pengzhenrongella sicca gen. nov., sp. nov., a new member of suborder Micrococcineae isolated from High-Arctic tundra soil.</title>
        <authorList>
            <person name="Peng F."/>
        </authorList>
    </citation>
    <scope>NUCLEOTIDE SEQUENCE</scope>
    <source>
        <strain evidence="2">LRZ-2</strain>
    </source>
</reference>
<organism evidence="2 3">
    <name type="scientific">Pengzhenrongella sicca</name>
    <dbReference type="NCBI Taxonomy" id="2819238"/>
    <lineage>
        <taxon>Bacteria</taxon>
        <taxon>Bacillati</taxon>
        <taxon>Actinomycetota</taxon>
        <taxon>Actinomycetes</taxon>
        <taxon>Micrococcales</taxon>
        <taxon>Pengzhenrongella</taxon>
    </lineage>
</organism>
<dbReference type="Gene3D" id="1.20.1280.290">
    <property type="match status" value="1"/>
</dbReference>
<evidence type="ECO:0000256" key="1">
    <source>
        <dbReference type="SAM" id="Phobius"/>
    </source>
</evidence>
<feature type="transmembrane region" description="Helical" evidence="1">
    <location>
        <begin position="62"/>
        <end position="83"/>
    </location>
</feature>
<protein>
    <recommendedName>
        <fullName evidence="4">PQ-loop repeat-containing protein</fullName>
    </recommendedName>
</protein>
<name>A0A8A4ZBP6_9MICO</name>
<dbReference type="EMBL" id="CP071868">
    <property type="protein sequence ID" value="QTE28303.1"/>
    <property type="molecule type" value="Genomic_DNA"/>
</dbReference>
<evidence type="ECO:0008006" key="4">
    <source>
        <dbReference type="Google" id="ProtNLM"/>
    </source>
</evidence>
<keyword evidence="1" id="KW-1133">Transmembrane helix</keyword>
<dbReference type="KEGG" id="psic:J4E96_13040"/>
<feature type="transmembrane region" description="Helical" evidence="1">
    <location>
        <begin position="6"/>
        <end position="26"/>
    </location>
</feature>
<keyword evidence="1" id="KW-0472">Membrane</keyword>
<dbReference type="Proteomes" id="UP000663937">
    <property type="component" value="Chromosome"/>
</dbReference>